<comment type="caution">
    <text evidence="3">The sequence shown here is derived from an EMBL/GenBank/DDBJ whole genome shotgun (WGS) entry which is preliminary data.</text>
</comment>
<feature type="region of interest" description="Disordered" evidence="1">
    <location>
        <begin position="127"/>
        <end position="146"/>
    </location>
</feature>
<keyword evidence="2" id="KW-1133">Transmembrane helix</keyword>
<protein>
    <recommendedName>
        <fullName evidence="5">Mannosyl-glycoprotein endo-beta-N-acetylglucosamidase-like domain-containing protein</fullName>
    </recommendedName>
</protein>
<evidence type="ECO:0008006" key="5">
    <source>
        <dbReference type="Google" id="ProtNLM"/>
    </source>
</evidence>
<accession>A0A5A5T6N7</accession>
<reference evidence="3 4" key="1">
    <citation type="submission" date="2019-01" db="EMBL/GenBank/DDBJ databases">
        <title>Draft genome sequence of Dictyobacter sp. Uno17.</title>
        <authorList>
            <person name="Wang C.M."/>
            <person name="Zheng Y."/>
            <person name="Sakai Y."/>
            <person name="Abe K."/>
            <person name="Yokota A."/>
            <person name="Yabe S."/>
        </authorList>
    </citation>
    <scope>NUCLEOTIDE SEQUENCE [LARGE SCALE GENOMIC DNA]</scope>
    <source>
        <strain evidence="3 4">Uno17</strain>
    </source>
</reference>
<keyword evidence="4" id="KW-1185">Reference proteome</keyword>
<proteinExistence type="predicted"/>
<sequence>MTGTGSIVEQASRATHIDDAFALAVWWAETNDGEAGVGRTDRNPGSVRGSTIYPGDYSGYTIYPSYAVAIPTWFQLLQNSYIGRGAVTVYGISSTYVGTSGADDWAYKVSSLMAQYRYAAPVTAPASTNSTIIPNPSPSPAPTPDPTPQLRSYVPLGHEQGWHQSGIEVQTHHHSGWLARTAPDSTTHQRIMTLPVTGIKLYEKGENKRTDITDHMNMIGNMTEKQWLERGSAGCFILAAVILLLLGSKRIRQLIKQRSKQAQTDSHSVRSIASLPEYPDYSEYHTITEALVAVPPTPILAHLGNVPLTPLLPILIEIGGREHR</sequence>
<feature type="transmembrane region" description="Helical" evidence="2">
    <location>
        <begin position="227"/>
        <end position="246"/>
    </location>
</feature>
<organism evidence="3 4">
    <name type="scientific">Dictyobacter arantiisoli</name>
    <dbReference type="NCBI Taxonomy" id="2014874"/>
    <lineage>
        <taxon>Bacteria</taxon>
        <taxon>Bacillati</taxon>
        <taxon>Chloroflexota</taxon>
        <taxon>Ktedonobacteria</taxon>
        <taxon>Ktedonobacterales</taxon>
        <taxon>Dictyobacteraceae</taxon>
        <taxon>Dictyobacter</taxon>
    </lineage>
</organism>
<evidence type="ECO:0000313" key="3">
    <source>
        <dbReference type="EMBL" id="GCF06846.1"/>
    </source>
</evidence>
<feature type="compositionally biased region" description="Pro residues" evidence="1">
    <location>
        <begin position="135"/>
        <end position="146"/>
    </location>
</feature>
<dbReference type="Proteomes" id="UP000322530">
    <property type="component" value="Unassembled WGS sequence"/>
</dbReference>
<name>A0A5A5T6N7_9CHLR</name>
<evidence type="ECO:0000256" key="1">
    <source>
        <dbReference type="SAM" id="MobiDB-lite"/>
    </source>
</evidence>
<gene>
    <name evidence="3" type="ORF">KDI_04100</name>
</gene>
<dbReference type="EMBL" id="BIXY01000003">
    <property type="protein sequence ID" value="GCF06846.1"/>
    <property type="molecule type" value="Genomic_DNA"/>
</dbReference>
<keyword evidence="2" id="KW-0472">Membrane</keyword>
<dbReference type="AlphaFoldDB" id="A0A5A5T6N7"/>
<keyword evidence="2" id="KW-0812">Transmembrane</keyword>
<evidence type="ECO:0000256" key="2">
    <source>
        <dbReference type="SAM" id="Phobius"/>
    </source>
</evidence>
<evidence type="ECO:0000313" key="4">
    <source>
        <dbReference type="Proteomes" id="UP000322530"/>
    </source>
</evidence>